<dbReference type="EMBL" id="JBDFQZ010000012">
    <property type="protein sequence ID" value="KAK9671235.1"/>
    <property type="molecule type" value="Genomic_DNA"/>
</dbReference>
<sequence>MFLHFTGIHYSICRYPHLENIRDLIFKKALGKHGILSLEDLVHEIATVGPHFKEVSHFLLPFILARPEEGALEGKKNPIKNGGDFGNREDHISELIDKMN</sequence>
<keyword evidence="2" id="KW-1185">Reference proteome</keyword>
<dbReference type="GO" id="GO:0000463">
    <property type="term" value="P:maturation of LSU-rRNA from tricistronic rRNA transcript (SSU-rRNA, 5.8S rRNA, LSU-rRNA)"/>
    <property type="evidence" value="ECO:0007669"/>
    <property type="project" value="TreeGrafter"/>
</dbReference>
<gene>
    <name evidence="1" type="ORF">RND81_12G015100</name>
</gene>
<reference evidence="1" key="1">
    <citation type="submission" date="2024-03" db="EMBL/GenBank/DDBJ databases">
        <title>WGS assembly of Saponaria officinalis var. Norfolk2.</title>
        <authorList>
            <person name="Jenkins J."/>
            <person name="Shu S."/>
            <person name="Grimwood J."/>
            <person name="Barry K."/>
            <person name="Goodstein D."/>
            <person name="Schmutz J."/>
            <person name="Leebens-Mack J."/>
            <person name="Osbourn A."/>
        </authorList>
    </citation>
    <scope>NUCLEOTIDE SEQUENCE [LARGE SCALE GENOMIC DNA]</scope>
    <source>
        <strain evidence="1">JIC</strain>
    </source>
</reference>
<comment type="caution">
    <text evidence="1">The sequence shown here is derived from an EMBL/GenBank/DDBJ whole genome shotgun (WGS) entry which is preliminary data.</text>
</comment>
<dbReference type="GO" id="GO:0003735">
    <property type="term" value="F:structural constituent of ribosome"/>
    <property type="evidence" value="ECO:0007669"/>
    <property type="project" value="TreeGrafter"/>
</dbReference>
<dbReference type="PANTHER" id="PTHR11524:SF36">
    <property type="entry name" value="LARGE RIBOSOMAL SUBUNIT PROTEIN UL30Z"/>
    <property type="match status" value="1"/>
</dbReference>
<dbReference type="GO" id="GO:0022625">
    <property type="term" value="C:cytosolic large ribosomal subunit"/>
    <property type="evidence" value="ECO:0007669"/>
    <property type="project" value="TreeGrafter"/>
</dbReference>
<evidence type="ECO:0000313" key="1">
    <source>
        <dbReference type="EMBL" id="KAK9671235.1"/>
    </source>
</evidence>
<dbReference type="SUPFAM" id="SSF55129">
    <property type="entry name" value="Ribosomal protein L30p/L7e"/>
    <property type="match status" value="1"/>
</dbReference>
<dbReference type="Proteomes" id="UP001443914">
    <property type="component" value="Unassembled WGS sequence"/>
</dbReference>
<name>A0AAW1H687_SAPOF</name>
<dbReference type="AlphaFoldDB" id="A0AAW1H687"/>
<dbReference type="InterPro" id="IPR036919">
    <property type="entry name" value="Ribo_uL30_ferredoxin-like_sf"/>
</dbReference>
<evidence type="ECO:0000313" key="2">
    <source>
        <dbReference type="Proteomes" id="UP001443914"/>
    </source>
</evidence>
<accession>A0AAW1H687</accession>
<dbReference type="Gene3D" id="3.30.1390.20">
    <property type="entry name" value="Ribosomal protein L30, ferredoxin-like fold domain"/>
    <property type="match status" value="1"/>
</dbReference>
<protein>
    <submittedName>
        <fullName evidence="1">Uncharacterized protein</fullName>
    </submittedName>
</protein>
<dbReference type="PANTHER" id="PTHR11524">
    <property type="entry name" value="60S RIBOSOMAL PROTEIN L7"/>
    <property type="match status" value="1"/>
</dbReference>
<organism evidence="1 2">
    <name type="scientific">Saponaria officinalis</name>
    <name type="common">Common soapwort</name>
    <name type="synonym">Lychnis saponaria</name>
    <dbReference type="NCBI Taxonomy" id="3572"/>
    <lineage>
        <taxon>Eukaryota</taxon>
        <taxon>Viridiplantae</taxon>
        <taxon>Streptophyta</taxon>
        <taxon>Embryophyta</taxon>
        <taxon>Tracheophyta</taxon>
        <taxon>Spermatophyta</taxon>
        <taxon>Magnoliopsida</taxon>
        <taxon>eudicotyledons</taxon>
        <taxon>Gunneridae</taxon>
        <taxon>Pentapetalae</taxon>
        <taxon>Caryophyllales</taxon>
        <taxon>Caryophyllaceae</taxon>
        <taxon>Caryophylleae</taxon>
        <taxon>Saponaria</taxon>
    </lineage>
</organism>
<dbReference type="InterPro" id="IPR039699">
    <property type="entry name" value="Ribosomal_uL30"/>
</dbReference>
<proteinExistence type="predicted"/>
<dbReference type="GO" id="GO:0003723">
    <property type="term" value="F:RNA binding"/>
    <property type="evidence" value="ECO:0007669"/>
    <property type="project" value="TreeGrafter"/>
</dbReference>